<comment type="catalytic activity">
    <reaction evidence="1">
        <text>a 1,2-diacyl-sn-glycero-3-phosphocholine + H2O = a 1,2-diacyl-sn-glycero-3-phosphate + choline + H(+)</text>
        <dbReference type="Rhea" id="RHEA:14445"/>
        <dbReference type="ChEBI" id="CHEBI:15354"/>
        <dbReference type="ChEBI" id="CHEBI:15377"/>
        <dbReference type="ChEBI" id="CHEBI:15378"/>
        <dbReference type="ChEBI" id="CHEBI:57643"/>
        <dbReference type="ChEBI" id="CHEBI:58608"/>
        <dbReference type="EC" id="3.1.4.4"/>
    </reaction>
</comment>
<evidence type="ECO:0000256" key="4">
    <source>
        <dbReference type="ARBA" id="ARBA00023098"/>
    </source>
</evidence>
<organism evidence="7 8">
    <name type="scientific">Neisseria zoodegmatis</name>
    <dbReference type="NCBI Taxonomy" id="326523"/>
    <lineage>
        <taxon>Bacteria</taxon>
        <taxon>Pseudomonadati</taxon>
        <taxon>Pseudomonadota</taxon>
        <taxon>Betaproteobacteria</taxon>
        <taxon>Neisseriales</taxon>
        <taxon>Neisseriaceae</taxon>
        <taxon>Neisseria</taxon>
    </lineage>
</organism>
<dbReference type="PANTHER" id="PTHR18896:SF76">
    <property type="entry name" value="PHOSPHOLIPASE"/>
    <property type="match status" value="1"/>
</dbReference>
<dbReference type="InterPro" id="IPR025202">
    <property type="entry name" value="PLD-like_dom"/>
</dbReference>
<dbReference type="PROSITE" id="PS50035">
    <property type="entry name" value="PLD"/>
    <property type="match status" value="1"/>
</dbReference>
<dbReference type="RefSeq" id="WP_143773817.1">
    <property type="nucleotide sequence ID" value="NZ_LT906434.1"/>
</dbReference>
<protein>
    <submittedName>
        <fullName evidence="7">Cardiolipin synthetase</fullName>
    </submittedName>
</protein>
<feature type="coiled-coil region" evidence="5">
    <location>
        <begin position="477"/>
        <end position="530"/>
    </location>
</feature>
<dbReference type="Pfam" id="PF13091">
    <property type="entry name" value="PLDc_2"/>
    <property type="match status" value="1"/>
</dbReference>
<name>A0AB38DND2_9NEIS</name>
<evidence type="ECO:0000313" key="8">
    <source>
        <dbReference type="Proteomes" id="UP000215033"/>
    </source>
</evidence>
<evidence type="ECO:0000256" key="5">
    <source>
        <dbReference type="SAM" id="Coils"/>
    </source>
</evidence>
<keyword evidence="4" id="KW-0443">Lipid metabolism</keyword>
<feature type="domain" description="PLD phosphodiesterase" evidence="6">
    <location>
        <begin position="582"/>
        <end position="609"/>
    </location>
</feature>
<dbReference type="GO" id="GO:0004630">
    <property type="term" value="F:phospholipase D activity"/>
    <property type="evidence" value="ECO:0007669"/>
    <property type="project" value="UniProtKB-EC"/>
</dbReference>
<sequence>MAQVIKLPIQQCSMMNAKVNGIWFVEKELTQAENKFSVRSNGSADDDMYYQVNNREALIFPLINGERAFGALYDALVAAKLSVEIVCWGFQPSLFLKRGNANPAFSEILQENYSFRLGELLAQKARENVRVKILCFSLPLGIQNLAGDDLVNMPGYLTSYAPKIVSTRINKEESLADVDVEWWEKYANSKVENLEFETHAADPYQDSEYIDATVTKDAIGITQRMVYFFTASNHQKTVLIDFDSNDEDIIPTGFVLGHNYLDSYWDNDEHLYNGDAISNNIEAAGRGKNVATPLQDISCKVYGAPLILIKKNFDQLWKVIRPDAEISSDIGDEKAAKLIEPLQKCKIPMQLPVPGGQVKGHHLYAQILRTYRREEIKDIARMYIKNIRHATKFIYTENQYFRFPPLVEALKEQLKYRSEQWPQETEGNFLYWFALTNSSDTGIGSGTKNTDRMFEALGKRHQMPEVARDRGWQPDFKEDDLQKAKELSEEQKALELREKRHKARNPKLMNKSAQAEYNREGQAIQEKKAELDARYKELYAHYNVGEEFANEFRLKSIICTLVAADTSRTYSENAATPALPWQETYIHSKCSIIDDTMAVLGSANLNTRSMEVDTEIAILTECIEYATDLRQQLWKIHLCDNPEAQYIQGFDLEDIFEKWKNITAYNNRNEASGHSPQSRIREFFRANTKVSSLD</sequence>
<evidence type="ECO:0000256" key="2">
    <source>
        <dbReference type="ARBA" id="ARBA00022737"/>
    </source>
</evidence>
<evidence type="ECO:0000313" key="7">
    <source>
        <dbReference type="EMBL" id="SNU78727.1"/>
    </source>
</evidence>
<dbReference type="InterPro" id="IPR015679">
    <property type="entry name" value="PLipase_D_fam"/>
</dbReference>
<evidence type="ECO:0000256" key="3">
    <source>
        <dbReference type="ARBA" id="ARBA00022801"/>
    </source>
</evidence>
<keyword evidence="2" id="KW-0677">Repeat</keyword>
<dbReference type="EMBL" id="LT906434">
    <property type="protein sequence ID" value="SNU78727.1"/>
    <property type="molecule type" value="Genomic_DNA"/>
</dbReference>
<dbReference type="KEGG" id="nzo:SAMEA4504057_0203"/>
<proteinExistence type="predicted"/>
<dbReference type="PANTHER" id="PTHR18896">
    <property type="entry name" value="PHOSPHOLIPASE D"/>
    <property type="match status" value="1"/>
</dbReference>
<gene>
    <name evidence="7" type="ORF">SAMEA4504057_00203</name>
</gene>
<keyword evidence="3" id="KW-0378">Hydrolase</keyword>
<dbReference type="GO" id="GO:0009395">
    <property type="term" value="P:phospholipid catabolic process"/>
    <property type="evidence" value="ECO:0007669"/>
    <property type="project" value="TreeGrafter"/>
</dbReference>
<evidence type="ECO:0000256" key="1">
    <source>
        <dbReference type="ARBA" id="ARBA00000798"/>
    </source>
</evidence>
<dbReference type="InterPro" id="IPR001736">
    <property type="entry name" value="PLipase_D/transphosphatidylase"/>
</dbReference>
<reference evidence="7 8" key="1">
    <citation type="submission" date="2017-06" db="EMBL/GenBank/DDBJ databases">
        <authorList>
            <consortium name="Pathogen Informatics"/>
        </authorList>
    </citation>
    <scope>NUCLEOTIDE SEQUENCE [LARGE SCALE GENOMIC DNA]</scope>
    <source>
        <strain evidence="7 8">NCTC12230</strain>
    </source>
</reference>
<evidence type="ECO:0000259" key="6">
    <source>
        <dbReference type="PROSITE" id="PS50035"/>
    </source>
</evidence>
<dbReference type="Gene3D" id="3.30.870.10">
    <property type="entry name" value="Endonuclease Chain A"/>
    <property type="match status" value="2"/>
</dbReference>
<dbReference type="Proteomes" id="UP000215033">
    <property type="component" value="Chromosome 1"/>
</dbReference>
<accession>A0AB38DND2</accession>
<dbReference type="SUPFAM" id="SSF56024">
    <property type="entry name" value="Phospholipase D/nuclease"/>
    <property type="match status" value="2"/>
</dbReference>
<dbReference type="AlphaFoldDB" id="A0AB38DND2"/>
<keyword evidence="5" id="KW-0175">Coiled coil</keyword>